<comment type="caution">
    <text evidence="2">The sequence shown here is derived from an EMBL/GenBank/DDBJ whole genome shotgun (WGS) entry which is preliminary data.</text>
</comment>
<dbReference type="EMBL" id="BJYF01000017">
    <property type="protein sequence ID" value="GEN60389.1"/>
    <property type="molecule type" value="Genomic_DNA"/>
</dbReference>
<dbReference type="AlphaFoldDB" id="A0A511XBP2"/>
<organism evidence="2 3">
    <name type="scientific">Acetobacter nitrogenifigens DSM 23921 = NBRC 105050</name>
    <dbReference type="NCBI Taxonomy" id="1120919"/>
    <lineage>
        <taxon>Bacteria</taxon>
        <taxon>Pseudomonadati</taxon>
        <taxon>Pseudomonadota</taxon>
        <taxon>Alphaproteobacteria</taxon>
        <taxon>Acetobacterales</taxon>
        <taxon>Acetobacteraceae</taxon>
        <taxon>Acetobacter</taxon>
    </lineage>
</organism>
<gene>
    <name evidence="2" type="ORF">ANI02nite_22730</name>
</gene>
<evidence type="ECO:0000313" key="3">
    <source>
        <dbReference type="Proteomes" id="UP000321635"/>
    </source>
</evidence>
<keyword evidence="3" id="KW-1185">Reference proteome</keyword>
<dbReference type="Proteomes" id="UP000321635">
    <property type="component" value="Unassembled WGS sequence"/>
</dbReference>
<feature type="region of interest" description="Disordered" evidence="1">
    <location>
        <begin position="1"/>
        <end position="24"/>
    </location>
</feature>
<proteinExistence type="predicted"/>
<protein>
    <submittedName>
        <fullName evidence="2">Uncharacterized protein</fullName>
    </submittedName>
</protein>
<reference evidence="2 3" key="1">
    <citation type="submission" date="2019-07" db="EMBL/GenBank/DDBJ databases">
        <title>Whole genome shotgun sequence of Acetobacter nitrogenifigens NBRC 105050.</title>
        <authorList>
            <person name="Hosoyama A."/>
            <person name="Uohara A."/>
            <person name="Ohji S."/>
            <person name="Ichikawa N."/>
        </authorList>
    </citation>
    <scope>NUCLEOTIDE SEQUENCE [LARGE SCALE GENOMIC DNA]</scope>
    <source>
        <strain evidence="2 3">NBRC 105050</strain>
    </source>
</reference>
<sequence length="69" mass="7619">MSPFPRHTAKAAHETPIDHEAAADACSKNDAEHISMAASDAKTRLCQREAICVVGDQNLSLRTFLQKRR</sequence>
<accession>A0A511XBP2</accession>
<name>A0A511XBP2_9PROT</name>
<feature type="compositionally biased region" description="Basic and acidic residues" evidence="1">
    <location>
        <begin position="11"/>
        <end position="24"/>
    </location>
</feature>
<evidence type="ECO:0000256" key="1">
    <source>
        <dbReference type="SAM" id="MobiDB-lite"/>
    </source>
</evidence>
<evidence type="ECO:0000313" key="2">
    <source>
        <dbReference type="EMBL" id="GEN60389.1"/>
    </source>
</evidence>